<evidence type="ECO:0000259" key="1">
    <source>
        <dbReference type="Pfam" id="PF09130"/>
    </source>
</evidence>
<dbReference type="PANTHER" id="PTHR43580:SF2">
    <property type="entry name" value="CYTOKINE-LIKE NUCLEAR FACTOR N-PAC"/>
    <property type="match status" value="1"/>
</dbReference>
<feature type="domain" description="Phosphogluconate dehydrogenase NAD-binding putative C-terminal" evidence="1">
    <location>
        <begin position="187"/>
        <end position="255"/>
    </location>
</feature>
<dbReference type="SUPFAM" id="SSF51735">
    <property type="entry name" value="NAD(P)-binding Rossmann-fold domains"/>
    <property type="match status" value="1"/>
</dbReference>
<dbReference type="InterPro" id="IPR015814">
    <property type="entry name" value="Pgluconate_DH_NAD-bd_C"/>
</dbReference>
<sequence length="261" mass="26888">MGVGSVPVGLLHPGAMGAAVGACLVRAGAEVLWASQDRSDATAARAREAGLTDVRTVDALLERAGIVLSICPPHAALATAALAHDFGGVYVDANAVSPGTVREVAGLVPRARFVDGGIVGSPPTHEQGTRLYLSGPSAPGVAELFAGTTVECLVLSGGVGVASALKMAYASWTKGSAALLLTARDLARAEGVEDELANEWAHSLPQLADRLAAAERSAATKGWRWVGEMEEIATTMREAGLPDGFHQAAAATYRRYPRPRS</sequence>
<comment type="caution">
    <text evidence="2">The sequence shown here is derived from an EMBL/GenBank/DDBJ whole genome shotgun (WGS) entry which is preliminary data.</text>
</comment>
<dbReference type="SUPFAM" id="SSF48179">
    <property type="entry name" value="6-phosphogluconate dehydrogenase C-terminal domain-like"/>
    <property type="match status" value="1"/>
</dbReference>
<dbReference type="Gene3D" id="1.10.1040.10">
    <property type="entry name" value="N-(1-d-carboxylethyl)-l-norvaline Dehydrogenase, domain 2"/>
    <property type="match status" value="1"/>
</dbReference>
<dbReference type="Gene3D" id="3.40.50.720">
    <property type="entry name" value="NAD(P)-binding Rossmann-like Domain"/>
    <property type="match status" value="1"/>
</dbReference>
<organism evidence="2 3">
    <name type="scientific">Luteipulveratus flavus</name>
    <dbReference type="NCBI Taxonomy" id="3031728"/>
    <lineage>
        <taxon>Bacteria</taxon>
        <taxon>Bacillati</taxon>
        <taxon>Actinomycetota</taxon>
        <taxon>Actinomycetes</taxon>
        <taxon>Micrococcales</taxon>
        <taxon>Dermacoccaceae</taxon>
        <taxon>Luteipulveratus</taxon>
    </lineage>
</organism>
<dbReference type="Pfam" id="PF09130">
    <property type="entry name" value="DUF1932"/>
    <property type="match status" value="1"/>
</dbReference>
<dbReference type="InterPro" id="IPR008927">
    <property type="entry name" value="6-PGluconate_DH-like_C_sf"/>
</dbReference>
<dbReference type="PANTHER" id="PTHR43580">
    <property type="entry name" value="OXIDOREDUCTASE GLYR1-RELATED"/>
    <property type="match status" value="1"/>
</dbReference>
<protein>
    <submittedName>
        <fullName evidence="2">DUF1932 domain-containing protein</fullName>
    </submittedName>
</protein>
<gene>
    <name evidence="2" type="ORF">P4R38_19015</name>
</gene>
<name>A0ABT6CC51_9MICO</name>
<proteinExistence type="predicted"/>
<accession>A0ABT6CC51</accession>
<evidence type="ECO:0000313" key="2">
    <source>
        <dbReference type="EMBL" id="MDF8266346.1"/>
    </source>
</evidence>
<dbReference type="InterPro" id="IPR013328">
    <property type="entry name" value="6PGD_dom2"/>
</dbReference>
<reference evidence="2 3" key="1">
    <citation type="submission" date="2023-03" db="EMBL/GenBank/DDBJ databases">
        <title>YIM 133296 draft genome.</title>
        <authorList>
            <person name="Xiong L."/>
        </authorList>
    </citation>
    <scope>NUCLEOTIDE SEQUENCE [LARGE SCALE GENOMIC DNA]</scope>
    <source>
        <strain evidence="2 3">YIM 133296</strain>
    </source>
</reference>
<dbReference type="EMBL" id="JAROAV010000054">
    <property type="protein sequence ID" value="MDF8266346.1"/>
    <property type="molecule type" value="Genomic_DNA"/>
</dbReference>
<keyword evidence="3" id="KW-1185">Reference proteome</keyword>
<evidence type="ECO:0000313" key="3">
    <source>
        <dbReference type="Proteomes" id="UP001528912"/>
    </source>
</evidence>
<dbReference type="InterPro" id="IPR036291">
    <property type="entry name" value="NAD(P)-bd_dom_sf"/>
</dbReference>
<dbReference type="InterPro" id="IPR051265">
    <property type="entry name" value="HIBADH-related_NP60_sf"/>
</dbReference>
<dbReference type="Proteomes" id="UP001528912">
    <property type="component" value="Unassembled WGS sequence"/>
</dbReference>
<dbReference type="RefSeq" id="WP_277193536.1">
    <property type="nucleotide sequence ID" value="NZ_JAROAV010000054.1"/>
</dbReference>